<protein>
    <submittedName>
        <fullName evidence="1">Uncharacterized protein</fullName>
    </submittedName>
</protein>
<evidence type="ECO:0000313" key="2">
    <source>
        <dbReference type="Proteomes" id="UP000324233"/>
    </source>
</evidence>
<dbReference type="AlphaFoldDB" id="A0A5B9VWB8"/>
<accession>A0A5B9VWB8</accession>
<dbReference type="OrthoDB" id="253931at2"/>
<organism evidence="1 2">
    <name type="scientific">Aquisphaera giovannonii</name>
    <dbReference type="NCBI Taxonomy" id="406548"/>
    <lineage>
        <taxon>Bacteria</taxon>
        <taxon>Pseudomonadati</taxon>
        <taxon>Planctomycetota</taxon>
        <taxon>Planctomycetia</taxon>
        <taxon>Isosphaerales</taxon>
        <taxon>Isosphaeraceae</taxon>
        <taxon>Aquisphaera</taxon>
    </lineage>
</organism>
<keyword evidence="2" id="KW-1185">Reference proteome</keyword>
<evidence type="ECO:0000313" key="1">
    <source>
        <dbReference type="EMBL" id="QEH32538.1"/>
    </source>
</evidence>
<gene>
    <name evidence="1" type="ORF">OJF2_10150</name>
</gene>
<dbReference type="KEGG" id="agv:OJF2_10150"/>
<dbReference type="Proteomes" id="UP000324233">
    <property type="component" value="Chromosome"/>
</dbReference>
<dbReference type="RefSeq" id="WP_148591803.1">
    <property type="nucleotide sequence ID" value="NZ_CP042997.1"/>
</dbReference>
<reference evidence="1 2" key="1">
    <citation type="submission" date="2019-08" db="EMBL/GenBank/DDBJ databases">
        <title>Deep-cultivation of Planctomycetes and their phenomic and genomic characterization uncovers novel biology.</title>
        <authorList>
            <person name="Wiegand S."/>
            <person name="Jogler M."/>
            <person name="Boedeker C."/>
            <person name="Pinto D."/>
            <person name="Vollmers J."/>
            <person name="Rivas-Marin E."/>
            <person name="Kohn T."/>
            <person name="Peeters S.H."/>
            <person name="Heuer A."/>
            <person name="Rast P."/>
            <person name="Oberbeckmann S."/>
            <person name="Bunk B."/>
            <person name="Jeske O."/>
            <person name="Meyerdierks A."/>
            <person name="Storesund J.E."/>
            <person name="Kallscheuer N."/>
            <person name="Luecker S."/>
            <person name="Lage O.M."/>
            <person name="Pohl T."/>
            <person name="Merkel B.J."/>
            <person name="Hornburger P."/>
            <person name="Mueller R.-W."/>
            <person name="Bruemmer F."/>
            <person name="Labrenz M."/>
            <person name="Spormann A.M."/>
            <person name="Op den Camp H."/>
            <person name="Overmann J."/>
            <person name="Amann R."/>
            <person name="Jetten M.S.M."/>
            <person name="Mascher T."/>
            <person name="Medema M.H."/>
            <person name="Devos D.P."/>
            <person name="Kaster A.-K."/>
            <person name="Ovreas L."/>
            <person name="Rohde M."/>
            <person name="Galperin M.Y."/>
            <person name="Jogler C."/>
        </authorList>
    </citation>
    <scope>NUCLEOTIDE SEQUENCE [LARGE SCALE GENOMIC DNA]</scope>
    <source>
        <strain evidence="1 2">OJF2</strain>
    </source>
</reference>
<dbReference type="EMBL" id="CP042997">
    <property type="protein sequence ID" value="QEH32538.1"/>
    <property type="molecule type" value="Genomic_DNA"/>
</dbReference>
<name>A0A5B9VWB8_9BACT</name>
<proteinExistence type="predicted"/>
<sequence>MNDDRPPVLVPATPEYVLEVIRDSHRQQCRFDPEADPTMALTFETTVDAWRSACDLIGWRRLGRALDDEWRLGLSDTAWKAVLEPARERTLRDVCGLIAARGSRPVIRPLTILGRACRPAGAFLAIRSLLRDAGADVDGLSPSTPLREYTRHHPRVFLGPISRLAPNALPPVEVRTPLHEISSCGPFLVGFLLWIAGIFLGPGWSLAGVLVMLAGWAVSWLTAALPSERVEFGDLRTFRDLSHCLAENSHRP</sequence>